<dbReference type="GO" id="GO:0016740">
    <property type="term" value="F:transferase activity"/>
    <property type="evidence" value="ECO:0007669"/>
    <property type="project" value="UniProtKB-KW"/>
</dbReference>
<reference evidence="9 10" key="1">
    <citation type="submission" date="2019-03" db="EMBL/GenBank/DDBJ databases">
        <title>The genome sequence of a newly discovered highly antifungal drug resistant Aspergillus species, Aspergillus tanneri NIH 1004.</title>
        <authorList>
            <person name="Mounaud S."/>
            <person name="Singh I."/>
            <person name="Joardar V."/>
            <person name="Pakala S."/>
            <person name="Pakala S."/>
            <person name="Venepally P."/>
            <person name="Hoover J."/>
            <person name="Nierman W."/>
            <person name="Chung J."/>
            <person name="Losada L."/>
        </authorList>
    </citation>
    <scope>NUCLEOTIDE SEQUENCE [LARGE SCALE GENOMIC DNA]</scope>
    <source>
        <strain evidence="9 10">NIH1004</strain>
    </source>
</reference>
<comment type="caution">
    <text evidence="9">The sequence shown here is derived from an EMBL/GenBank/DDBJ whole genome shotgun (WGS) entry which is preliminary data.</text>
</comment>
<dbReference type="VEuPathDB" id="FungiDB:EYZ11_010189"/>
<comment type="pathway">
    <text evidence="1">Secondary metabolite biosynthesis.</text>
</comment>
<dbReference type="GO" id="GO:0005737">
    <property type="term" value="C:cytoplasm"/>
    <property type="evidence" value="ECO:0007669"/>
    <property type="project" value="TreeGrafter"/>
</dbReference>
<dbReference type="GO" id="GO:0016874">
    <property type="term" value="F:ligase activity"/>
    <property type="evidence" value="ECO:0007669"/>
    <property type="project" value="UniProtKB-KW"/>
</dbReference>
<dbReference type="Gene3D" id="3.30.559.10">
    <property type="entry name" value="Chloramphenicol acetyltransferase-like domain"/>
    <property type="match status" value="3"/>
</dbReference>
<dbReference type="Pfam" id="PF00550">
    <property type="entry name" value="PP-binding"/>
    <property type="match status" value="2"/>
</dbReference>
<dbReference type="InterPro" id="IPR042099">
    <property type="entry name" value="ANL_N_sf"/>
</dbReference>
<organism evidence="9 10">
    <name type="scientific">Aspergillus tanneri</name>
    <dbReference type="NCBI Taxonomy" id="1220188"/>
    <lineage>
        <taxon>Eukaryota</taxon>
        <taxon>Fungi</taxon>
        <taxon>Dikarya</taxon>
        <taxon>Ascomycota</taxon>
        <taxon>Pezizomycotina</taxon>
        <taxon>Eurotiomycetes</taxon>
        <taxon>Eurotiomycetidae</taxon>
        <taxon>Eurotiales</taxon>
        <taxon>Aspergillaceae</taxon>
        <taxon>Aspergillus</taxon>
        <taxon>Aspergillus subgen. Circumdati</taxon>
    </lineage>
</organism>
<comment type="similarity">
    <text evidence="7">Belongs to the NRP synthetase family.</text>
</comment>
<dbReference type="Proteomes" id="UP000308092">
    <property type="component" value="Unassembled WGS sequence"/>
</dbReference>
<dbReference type="InterPro" id="IPR000873">
    <property type="entry name" value="AMP-dep_synth/lig_dom"/>
</dbReference>
<keyword evidence="2" id="KW-0596">Phosphopantetheine</keyword>
<dbReference type="GO" id="GO:0031177">
    <property type="term" value="F:phosphopantetheine binding"/>
    <property type="evidence" value="ECO:0007669"/>
    <property type="project" value="TreeGrafter"/>
</dbReference>
<dbReference type="FunFam" id="3.40.50.12780:FF:000014">
    <property type="entry name" value="Nonribosomal peptide synthetase 1"/>
    <property type="match status" value="2"/>
</dbReference>
<evidence type="ECO:0000313" key="10">
    <source>
        <dbReference type="Proteomes" id="UP000308092"/>
    </source>
</evidence>
<keyword evidence="5" id="KW-0808">Transferase</keyword>
<dbReference type="CDD" id="cd19542">
    <property type="entry name" value="CT_NRPS-like"/>
    <property type="match status" value="1"/>
</dbReference>
<dbReference type="GO" id="GO:0043041">
    <property type="term" value="P:amino acid activation for nonribosomal peptide biosynthetic process"/>
    <property type="evidence" value="ECO:0007669"/>
    <property type="project" value="TreeGrafter"/>
</dbReference>
<dbReference type="EMBL" id="SOSA01000530">
    <property type="protein sequence ID" value="THC90347.1"/>
    <property type="molecule type" value="Genomic_DNA"/>
</dbReference>
<feature type="domain" description="Carrier" evidence="8">
    <location>
        <begin position="3217"/>
        <end position="3293"/>
    </location>
</feature>
<dbReference type="Gene3D" id="3.40.50.12780">
    <property type="entry name" value="N-terminal domain of ligase-like"/>
    <property type="match status" value="2"/>
</dbReference>
<name>A0A4S3J845_9EURO</name>
<keyword evidence="4" id="KW-0436">Ligase</keyword>
<dbReference type="GO" id="GO:1904091">
    <property type="term" value="F:non-ribosomal peptide synthetase activity"/>
    <property type="evidence" value="ECO:0007669"/>
    <property type="project" value="UniProtKB-ARBA"/>
</dbReference>
<dbReference type="STRING" id="1220188.A0A4S3J845"/>
<dbReference type="SUPFAM" id="SSF56801">
    <property type="entry name" value="Acetyl-CoA synthetase-like"/>
    <property type="match status" value="3"/>
</dbReference>
<sequence>MLQENIILFKTLACAQSVLAIALPDKSRVRLHVKLLEKDISMFLEWWSDEISTEQIKSVAKYFEKALAQIISEDDVAVKELDGISESDWSRVCKFNSVIPESLDRCIHEVIREQALLHPENEAVCAWDGSLTYKELDILASRVAYCLQEQGVGPEIRVALCFDKSKWNIVAMLGVLKAGGAFVPLDPAYPTYRVQYLMRLVKASILMCSRKHEENLKYLTQTLIPLDGETLERVPASPEKANPQAEVKSHNAAYVIFTSGSTGEPKGTLVEHRAYVSGAVAHAPQLHINADSRVLQFAAHTFDASLIDILTTLMHGACICVPSEEQRLNEVVNVIRDMEVNRASLTPSFVDFIDISKIPGLKTLVLAGEVMSQSHLDTWSRIKLINAYGPTECSVHATASNKITPTSDCRDIGLPAGVRCWIVNPQCHDQLVPVGCVGELLLEGPTLARCYINSTGKTAEAFIYNPSWAKAENGSHSDRRFYKTGDLVRYNSDAGSLTYIGRKDTQVKLHGQRIELGEIEDNLNADPTVKHCLVSLPKSGFYESKLVAVISLSEQSNASSESDAVPLRLRQHLNKAAVVAEIRHRLSSRLPTYMIPSSWLCVEALPQLASRKLDRKATATWVAKMENDPEIGVAKLSIDSNEGIIRSENLAEDRLASIWSRVLNIPKSHISLDESFLSLGGDSIAAITCMGFCKKQGIGITVQEVLQSKSIKNLATQVTEINHVTVYEETVEQTFDLSPIQKLHFMMRKERQGYFNQGVSTRLNQPIGERDLRNAIEALVKRHSMLRARYTSTGTRIKQRITEEVAGSYCLRTHNVGWQDDIEQAIADSQLCINAFVGPTMTVDLFHVDGGETILSMIAHHLVVDIVSWRIILEDLEDFLLNPQQDTPGNGSLPFQTWCRLQEAQYHEAETTKSVDPGSVPPPEFAYWGMESHHTTYGDVDCETFEISPEESASLLMECHQSLQTEPIDLFLASLLHGFRQTFTDRPLPVIYNEGHGREVWDPAIDISRTVGWFTILQPIFLSHIAMDDPVDAVIQVKDLRRRVSDNGRQAFTRRAIQNNHHCPMEITFNYVGQHRDLQRKDGLFQLINQMAGETGRGGGAADFGEETPRFALFEISAVALLGSLRFTFTFNRYIEHQTSIRTWISTCQSTLKYLGAKLRSLKPRPTLSSFPMLPLTYRELETILSNKLPSIGIHSSDLVEDIYPCSRMQEGILLSRSRDEGLYAVHDTLEVKGLGCTPDANHLALAWQKVVSRHPMLRTIFVENFTSQNLFCQVVLKNFDSRPNFVRCLKDHEVLATLDEQQPMAYHKHQPPHRLTICETETGRLFCRIEISHISMDGSSISIILRDLQLAYGGKLDDRRPMFKNFISYLQNVPQQNTLEYWCSYLSNFKPCHLPLLNDGMSTSKQLRTMRLNLGFSEELQKVCEQDRLTLSTAFSTAWGLTLRSFCGTDDVCFSYITSLRDVPVEDIELVVGPVISLLPCRMNASGNLLLSDILHQVQKDYMEQVPHKHASLIDIQHSLKLSDTTLFNTGISFRQLPRFSDTKEWIEFLEVGAIYDPAEFPVFINIEVSDDEIRIDLNHWTTALSDGQAKSVASTFIKSLENIIHHKSKNIGLIDGMNDWTQQQIATWNSKIPQKVDGCIHEVLEDKASLQPDSMAVASWDGNLTYSKLNELSSVLATYLTGLGVSPGALVPLYLGKSTWHIASILAVIKAGGTCIPMDEYCIQGSFDQWFIDSRVQVALTSPTTTHMLEGTIPYVIPVGKSLFEYLPKSTAENSFPVQPSDDAYVIFTAQKTRPVVLNHTVILSRAKAFAEALDMDQKTRMFQFSSPTSDMFVQELFGTLLHGGCLCIPSDSDVGNLSASINASQANCISITPSIASSLLPSSIPEVQVLALYGEGAIKRLTETWSPKVRLHTFYGSAECSSICVHNSACDVSSEVPHVGSSLGCISWLVDPHDHDILLPIGCAGELVVEGPIVSHGYLDKEQQPLKNFFENPKWISNFKNTPVNREETIHQVNSPRRMFKTGDLARYNSDGTLVYLGRKDKETSSQSEISKWKLEQHISALLPAQYHCAVETINYPNKQAIADNHSVFIFFENTNSKASKDNYRLISQTSPQFYDVIATLHTKLSRSLPLNQVPSLYFPVAEMPLTSFGKLNRLALRNCALELPDDVRLGFHVNKFNEFWRLALAGSAPNQFPPVSIKQGHKTNTSWSRPIKLRPAGKTAVLAAWALALYGYTASRDVCFGQLLLEPEISNTVVPRRFHIDEATPINEFLGNINQALAVSQPFQKGGLQRIRNLSADSTRACNFTNLLWISDASKERQRTCQDIFDANAKIQDESLAYPLILCINSGEDMEVSARYDRGALSASHIERIISRFMDYLDFLNSASKTQDTISCMAIFEGQNIYTISTDMDYWKKSLADVEPCLFPSLCSETPQGSFGFTELELKSVPDIHKLSQSVGSSTKCLLQVIWGLVLRCYTGMEDVCFGYCPSITDKFSNGQDCTKEPSFEDALVCRLCLNDDIKIAEAVQTRKQEFETMLLHPIFLAQIQKELGFHETTFFNTIFKFEEVSSVSDRLYSSFPWPNTVDPCRYMVAVDAMISHSAGRVFFTYQKGCLSIDSIANVIDSFDHILRSVLNLTQNSTIAGIEFFNHYSCQKLRQWNATLSERPDKCAHELFEQQVLKRPQAPAICSWDGSFTYSELDLLSNRLGRRLKGLGVRPDTFVALCFEKSAWAIIAQIAVLKAGGAFASLDPTHPESRLKDMVDDIGAQIILCSTKHYGKSSRICNTSLAVCEGMISGLLESGPPEPVSTVENAAYVIFTSGTTGKPKVTVVEHAGLALGASAFAKPLNITPDTRMLQFSSFTFDVSVLETIVVLMIGGCICMPSDTERLNDLPGAVRRMGATNTCCTPSIINSLDPKSVPTLKILSCAGDKMMDSHIDRWLDRIVINAYGPSEATIVVTASKKTDGEGRRIEKDSSSIGTAIAGRTWIVDPQNHHRLLPVGAVGELVLEGCNVARGYLNNEQKTKEVFIRDPQWIQLDGLKDLFKCRERMYLTGDLVRYSRNGTIQFISRKDTQVKLNGQRIEVEEIEQQCISHLPRDTQVVVEVVTPKEKTVARCLVAFITVDENDENDITHRESPTSELLPMTELRTQMIKRLHACLTDSLPLTMVPKLFFPVRRLPVSSSGKLDRSALRTMIESLSKEQFKTFFISRGGGKRISESGNIGELQNLWEEALGLAPGSVGTEDSFFGLGGDSFSAMKLVGAAHSHGISLTVANIYANPFLMDMAKCCGHATTITESTVQPFSMLPKPGRLEEIMAEVCDQCCVSKDMISDVYPCSPVQEGVVTLSIKQKGAYIAQPVFQLAANLDIERFKASWQQVVGELDILRTRIVYTDSMGFLQAVLDKDPITWTITTTVDEAMDGFCGLSTYNGQQLAKYAIVQSETNSVPYFVWTIHHALYDGWSISLILRRVEEIYSKSSPQKPTLPYKNFEIDTTVTSASLEFKIIWG</sequence>
<dbReference type="FunFam" id="3.30.559.30:FF:000002">
    <property type="entry name" value="Nonribosomal peptide synthase Pes1"/>
    <property type="match status" value="1"/>
</dbReference>
<dbReference type="InterPro" id="IPR010071">
    <property type="entry name" value="AA_adenyl_dom"/>
</dbReference>
<keyword evidence="6" id="KW-0677">Repeat</keyword>
<dbReference type="FunFam" id="3.30.300.30:FF:000015">
    <property type="entry name" value="Nonribosomal peptide synthase SidD"/>
    <property type="match status" value="2"/>
</dbReference>
<evidence type="ECO:0000256" key="7">
    <source>
        <dbReference type="ARBA" id="ARBA00029454"/>
    </source>
</evidence>
<feature type="domain" description="Carrier" evidence="8">
    <location>
        <begin position="646"/>
        <end position="722"/>
    </location>
</feature>
<evidence type="ECO:0000256" key="1">
    <source>
        <dbReference type="ARBA" id="ARBA00005179"/>
    </source>
</evidence>
<dbReference type="Gene3D" id="3.30.300.30">
    <property type="match status" value="3"/>
</dbReference>
<dbReference type="FunFam" id="3.30.559.10:FF:000016">
    <property type="entry name" value="Nonribosomal peptide synthase Pes1"/>
    <property type="match status" value="1"/>
</dbReference>
<keyword evidence="3" id="KW-0597">Phosphoprotein</keyword>
<evidence type="ECO:0000256" key="6">
    <source>
        <dbReference type="ARBA" id="ARBA00022737"/>
    </source>
</evidence>
<dbReference type="PANTHER" id="PTHR45527:SF1">
    <property type="entry name" value="FATTY ACID SYNTHASE"/>
    <property type="match status" value="1"/>
</dbReference>
<dbReference type="InterPro" id="IPR023213">
    <property type="entry name" value="CAT-like_dom_sf"/>
</dbReference>
<dbReference type="FunFam" id="3.30.559.10:FF:000037">
    <property type="entry name" value="Nonribosomal peptide synthase Pes1"/>
    <property type="match status" value="1"/>
</dbReference>
<dbReference type="SUPFAM" id="SSF52777">
    <property type="entry name" value="CoA-dependent acyltransferases"/>
    <property type="match status" value="7"/>
</dbReference>
<dbReference type="Gene3D" id="3.30.559.30">
    <property type="entry name" value="Nonribosomal peptide synthetase, condensation domain"/>
    <property type="match status" value="4"/>
</dbReference>
<dbReference type="InterPro" id="IPR020845">
    <property type="entry name" value="AMP-binding_CS"/>
</dbReference>
<dbReference type="Gene3D" id="1.10.1200.10">
    <property type="entry name" value="ACP-like"/>
    <property type="match status" value="2"/>
</dbReference>
<dbReference type="Gene3D" id="3.40.50.980">
    <property type="match status" value="2"/>
</dbReference>
<proteinExistence type="inferred from homology"/>
<gene>
    <name evidence="9" type="ORF">EYZ11_010189</name>
</gene>
<dbReference type="NCBIfam" id="TIGR01733">
    <property type="entry name" value="AA-adenyl-dom"/>
    <property type="match status" value="2"/>
</dbReference>
<dbReference type="InterPro" id="IPR001242">
    <property type="entry name" value="Condensation_dom"/>
</dbReference>
<dbReference type="NCBIfam" id="NF003417">
    <property type="entry name" value="PRK04813.1"/>
    <property type="match status" value="3"/>
</dbReference>
<dbReference type="Pfam" id="PF00501">
    <property type="entry name" value="AMP-binding"/>
    <property type="match status" value="3"/>
</dbReference>
<evidence type="ECO:0000256" key="5">
    <source>
        <dbReference type="ARBA" id="ARBA00022679"/>
    </source>
</evidence>
<dbReference type="PROSITE" id="PS50075">
    <property type="entry name" value="CARRIER"/>
    <property type="match status" value="2"/>
</dbReference>
<dbReference type="FunFam" id="3.30.559.10:FF:000017">
    <property type="entry name" value="Nonribosomal peptide synthase Pes1"/>
    <property type="match status" value="1"/>
</dbReference>
<dbReference type="Pfam" id="PF00668">
    <property type="entry name" value="Condensation"/>
    <property type="match status" value="3"/>
</dbReference>
<dbReference type="InterPro" id="IPR036736">
    <property type="entry name" value="ACP-like_sf"/>
</dbReference>
<dbReference type="InterPro" id="IPR009081">
    <property type="entry name" value="PP-bd_ACP"/>
</dbReference>
<protein>
    <recommendedName>
        <fullName evidence="8">Carrier domain-containing protein</fullName>
    </recommendedName>
</protein>
<dbReference type="InterPro" id="IPR045851">
    <property type="entry name" value="AMP-bd_C_sf"/>
</dbReference>
<dbReference type="FunFam" id="3.30.559.30:FF:000005">
    <property type="entry name" value="Nonribosomal peptide synthase Pes1"/>
    <property type="match status" value="1"/>
</dbReference>
<dbReference type="CDD" id="cd19534">
    <property type="entry name" value="E_NRPS"/>
    <property type="match status" value="1"/>
</dbReference>
<dbReference type="CDD" id="cd05918">
    <property type="entry name" value="A_NRPS_SidN3_like"/>
    <property type="match status" value="3"/>
</dbReference>
<evidence type="ECO:0000259" key="8">
    <source>
        <dbReference type="PROSITE" id="PS50075"/>
    </source>
</evidence>
<evidence type="ECO:0000313" key="9">
    <source>
        <dbReference type="EMBL" id="THC90347.1"/>
    </source>
</evidence>
<dbReference type="PANTHER" id="PTHR45527">
    <property type="entry name" value="NONRIBOSOMAL PEPTIDE SYNTHETASE"/>
    <property type="match status" value="1"/>
</dbReference>
<dbReference type="FunFam" id="3.40.50.980:FF:000001">
    <property type="entry name" value="Non-ribosomal peptide synthetase"/>
    <property type="match status" value="1"/>
</dbReference>
<accession>A0A4S3J845</accession>
<evidence type="ECO:0000256" key="2">
    <source>
        <dbReference type="ARBA" id="ARBA00022450"/>
    </source>
</evidence>
<evidence type="ECO:0000256" key="3">
    <source>
        <dbReference type="ARBA" id="ARBA00022553"/>
    </source>
</evidence>
<dbReference type="PROSITE" id="PS00455">
    <property type="entry name" value="AMP_BINDING"/>
    <property type="match status" value="2"/>
</dbReference>
<evidence type="ECO:0000256" key="4">
    <source>
        <dbReference type="ARBA" id="ARBA00022598"/>
    </source>
</evidence>
<dbReference type="GO" id="GO:0044550">
    <property type="term" value="P:secondary metabolite biosynthetic process"/>
    <property type="evidence" value="ECO:0007669"/>
    <property type="project" value="TreeGrafter"/>
</dbReference>
<dbReference type="Gene3D" id="2.30.38.10">
    <property type="entry name" value="Luciferase, Domain 3"/>
    <property type="match status" value="1"/>
</dbReference>
<keyword evidence="10" id="KW-1185">Reference proteome</keyword>
<dbReference type="SUPFAM" id="SSF47336">
    <property type="entry name" value="ACP-like"/>
    <property type="match status" value="2"/>
</dbReference>